<evidence type="ECO:0000313" key="3">
    <source>
        <dbReference type="Proteomes" id="UP000681967"/>
    </source>
</evidence>
<dbReference type="Proteomes" id="UP000681967">
    <property type="component" value="Unassembled WGS sequence"/>
</dbReference>
<accession>A0A8S3FDH4</accession>
<sequence length="193" mass="22632">MNLVDLIKIVGLDVDEVYNEYCEIKFMFDNMEKNNVNINEQMQSYIASKNVHNSQSTTNNNYDVLCAINDTEKDDLLNKDQDSKEHIQSDQLRTYLLNIRPNTTPNMKLIISYVFSIPCSNAYVESIFSHMNHLWSDYRNRMDIELVAAELKIRKNADIPCTHFYKFILSQDDLLKKIASNEKFDKKKCIIDK</sequence>
<proteinExistence type="predicted"/>
<reference evidence="2" key="1">
    <citation type="submission" date="2021-02" db="EMBL/GenBank/DDBJ databases">
        <authorList>
            <person name="Nowell W R."/>
        </authorList>
    </citation>
    <scope>NUCLEOTIDE SEQUENCE</scope>
</reference>
<evidence type="ECO:0000259" key="1">
    <source>
        <dbReference type="Pfam" id="PF05699"/>
    </source>
</evidence>
<dbReference type="EMBL" id="CAJOBH010243399">
    <property type="protein sequence ID" value="CAF5117042.1"/>
    <property type="molecule type" value="Genomic_DNA"/>
</dbReference>
<name>A0A8S3FDH4_9BILA</name>
<evidence type="ECO:0000313" key="2">
    <source>
        <dbReference type="EMBL" id="CAF5117042.1"/>
    </source>
</evidence>
<dbReference type="GO" id="GO:0046983">
    <property type="term" value="F:protein dimerization activity"/>
    <property type="evidence" value="ECO:0007669"/>
    <property type="project" value="InterPro"/>
</dbReference>
<dbReference type="Pfam" id="PF05699">
    <property type="entry name" value="Dimer_Tnp_hAT"/>
    <property type="match status" value="1"/>
</dbReference>
<dbReference type="InterPro" id="IPR008906">
    <property type="entry name" value="HATC_C_dom"/>
</dbReference>
<dbReference type="SUPFAM" id="SSF53098">
    <property type="entry name" value="Ribonuclease H-like"/>
    <property type="match status" value="1"/>
</dbReference>
<gene>
    <name evidence="2" type="ORF">BYL167_LOCUS66506</name>
</gene>
<comment type="caution">
    <text evidence="2">The sequence shown here is derived from an EMBL/GenBank/DDBJ whole genome shotgun (WGS) entry which is preliminary data.</text>
</comment>
<protein>
    <recommendedName>
        <fullName evidence="1">HAT C-terminal dimerisation domain-containing protein</fullName>
    </recommendedName>
</protein>
<organism evidence="2 3">
    <name type="scientific">Rotaria magnacalcarata</name>
    <dbReference type="NCBI Taxonomy" id="392030"/>
    <lineage>
        <taxon>Eukaryota</taxon>
        <taxon>Metazoa</taxon>
        <taxon>Spiralia</taxon>
        <taxon>Gnathifera</taxon>
        <taxon>Rotifera</taxon>
        <taxon>Eurotatoria</taxon>
        <taxon>Bdelloidea</taxon>
        <taxon>Philodinida</taxon>
        <taxon>Philodinidae</taxon>
        <taxon>Rotaria</taxon>
    </lineage>
</organism>
<dbReference type="AlphaFoldDB" id="A0A8S3FDH4"/>
<dbReference type="InterPro" id="IPR012337">
    <property type="entry name" value="RNaseH-like_sf"/>
</dbReference>
<feature type="domain" description="HAT C-terminal dimerisation" evidence="1">
    <location>
        <begin position="103"/>
        <end position="155"/>
    </location>
</feature>